<protein>
    <submittedName>
        <fullName evidence="2">Uncharacterized protein</fullName>
    </submittedName>
</protein>
<dbReference type="eggNOG" id="ENOG50336RA">
    <property type="taxonomic scope" value="Bacteria"/>
</dbReference>
<sequence>MQTEQNRNEEEKKKKKRLIWLILLLLLLIIGGFFTYKLFFDTQTQKVAVVAGDFLPDAKDASKMTEKEKLEYAQTKVDKSNFNMRIVSEAHFDKETMKGSLAIQNPPQNSQPVNVVVTLDNDKSKVYESGAIQPGEEIKEATLSQKLNPGSYPATATFNIYDPTTKKKQGQVQALLTLIVDK</sequence>
<keyword evidence="1" id="KW-0812">Transmembrane</keyword>
<keyword evidence="1" id="KW-0472">Membrane</keyword>
<dbReference type="OrthoDB" id="2242134at2"/>
<keyword evidence="1" id="KW-1133">Transmembrane helix</keyword>
<accession>S0P6W7</accession>
<evidence type="ECO:0000313" key="3">
    <source>
        <dbReference type="Proteomes" id="UP000015961"/>
    </source>
</evidence>
<dbReference type="STRING" id="1140003.OMY_02210"/>
<proteinExistence type="predicted"/>
<organism evidence="2 3">
    <name type="scientific">Enterococcus sulfureus ATCC 49903</name>
    <dbReference type="NCBI Taxonomy" id="1140003"/>
    <lineage>
        <taxon>Bacteria</taxon>
        <taxon>Bacillati</taxon>
        <taxon>Bacillota</taxon>
        <taxon>Bacilli</taxon>
        <taxon>Lactobacillales</taxon>
        <taxon>Enterococcaceae</taxon>
        <taxon>Enterococcus</taxon>
    </lineage>
</organism>
<dbReference type="AlphaFoldDB" id="S0P6W7"/>
<evidence type="ECO:0000313" key="2">
    <source>
        <dbReference type="EMBL" id="EOT84231.1"/>
    </source>
</evidence>
<dbReference type="RefSeq" id="WP_016186626.1">
    <property type="nucleotide sequence ID" value="NZ_ASWO01000004.1"/>
</dbReference>
<keyword evidence="3" id="KW-1185">Reference proteome</keyword>
<name>S0P6W7_9ENTE</name>
<dbReference type="EMBL" id="ASWO01000004">
    <property type="protein sequence ID" value="EOT84231.1"/>
    <property type="molecule type" value="Genomic_DNA"/>
</dbReference>
<comment type="caution">
    <text evidence="2">The sequence shown here is derived from an EMBL/GenBank/DDBJ whole genome shotgun (WGS) entry which is preliminary data.</text>
</comment>
<dbReference type="Proteomes" id="UP000015961">
    <property type="component" value="Unassembled WGS sequence"/>
</dbReference>
<dbReference type="PATRIC" id="fig|1140003.3.peg.2122"/>
<gene>
    <name evidence="2" type="ORF">I573_01132</name>
</gene>
<reference evidence="2 3" key="1">
    <citation type="submission" date="2013-03" db="EMBL/GenBank/DDBJ databases">
        <title>The Genome Sequence of Enterococcus sulfureus ATCC_49903 (PacBio/Illumina hybrid assembly).</title>
        <authorList>
            <consortium name="The Broad Institute Genomics Platform"/>
            <consortium name="The Broad Institute Genome Sequencing Center for Infectious Disease"/>
            <person name="Earl A."/>
            <person name="Russ C."/>
            <person name="Gilmore M."/>
            <person name="Surin D."/>
            <person name="Walker B."/>
            <person name="Young S."/>
            <person name="Zeng Q."/>
            <person name="Gargeya S."/>
            <person name="Fitzgerald M."/>
            <person name="Haas B."/>
            <person name="Abouelleil A."/>
            <person name="Allen A.W."/>
            <person name="Alvarado L."/>
            <person name="Arachchi H.M."/>
            <person name="Berlin A.M."/>
            <person name="Chapman S.B."/>
            <person name="Gainer-Dewar J."/>
            <person name="Goldberg J."/>
            <person name="Griggs A."/>
            <person name="Gujja S."/>
            <person name="Hansen M."/>
            <person name="Howarth C."/>
            <person name="Imamovic A."/>
            <person name="Ireland A."/>
            <person name="Larimer J."/>
            <person name="McCowan C."/>
            <person name="Murphy C."/>
            <person name="Pearson M."/>
            <person name="Poon T.W."/>
            <person name="Priest M."/>
            <person name="Roberts A."/>
            <person name="Saif S."/>
            <person name="Shea T."/>
            <person name="Sisk P."/>
            <person name="Sykes S."/>
            <person name="Wortman J."/>
            <person name="Nusbaum C."/>
            <person name="Birren B."/>
        </authorList>
    </citation>
    <scope>NUCLEOTIDE SEQUENCE [LARGE SCALE GENOMIC DNA]</scope>
    <source>
        <strain evidence="2 3">ATCC 49903</strain>
    </source>
</reference>
<feature type="transmembrane region" description="Helical" evidence="1">
    <location>
        <begin position="18"/>
        <end position="39"/>
    </location>
</feature>
<evidence type="ECO:0000256" key="1">
    <source>
        <dbReference type="SAM" id="Phobius"/>
    </source>
</evidence>